<dbReference type="AlphaFoldDB" id="A0A926JVA3"/>
<comment type="caution">
    <text evidence="1">The sequence shown here is derived from an EMBL/GenBank/DDBJ whole genome shotgun (WGS) entry which is preliminary data.</text>
</comment>
<proteinExistence type="predicted"/>
<keyword evidence="2" id="KW-1185">Reference proteome</keyword>
<dbReference type="Proteomes" id="UP000653730">
    <property type="component" value="Unassembled WGS sequence"/>
</dbReference>
<accession>A0A926JVA3</accession>
<evidence type="ECO:0000313" key="2">
    <source>
        <dbReference type="Proteomes" id="UP000653730"/>
    </source>
</evidence>
<sequence>MRKLVFILFLVLFACEQENNTSDELNQKWRGKKVSFTDDLEPFVTQANRKSDSGVKNRTVVAYYDGNCSSCYKELLKWIHVKEDFIEKGYHVDFKFILSGYNKALVKGYLKQVKFPLEDVFYASKNSFIEKYSFLTEINYEYSSMLLDRNNKILLIGNPTTSERILKIFTELVRQD</sequence>
<protein>
    <submittedName>
        <fullName evidence="1">Uncharacterized protein</fullName>
    </submittedName>
</protein>
<dbReference type="EMBL" id="JACVDC010000074">
    <property type="protein sequence ID" value="MBC9797811.1"/>
    <property type="molecule type" value="Genomic_DNA"/>
</dbReference>
<dbReference type="PROSITE" id="PS51257">
    <property type="entry name" value="PROKAR_LIPOPROTEIN"/>
    <property type="match status" value="1"/>
</dbReference>
<name>A0A926JVA3_9FLAO</name>
<evidence type="ECO:0000313" key="1">
    <source>
        <dbReference type="EMBL" id="MBC9797811.1"/>
    </source>
</evidence>
<reference evidence="1 2" key="1">
    <citation type="submission" date="2020-09" db="EMBL/GenBank/DDBJ databases">
        <title>Sinomicrobium weinanense sp. nov., a halophilic bacteria isolated from saline-alkali soil.</title>
        <authorList>
            <person name="Wu P."/>
            <person name="Ren H."/>
            <person name="Mei Y."/>
            <person name="Liang Y."/>
            <person name="Chen Z."/>
        </authorList>
    </citation>
    <scope>NUCLEOTIDE SEQUENCE [LARGE SCALE GENOMIC DNA]</scope>
    <source>
        <strain evidence="1 2">FJxs</strain>
    </source>
</reference>
<organism evidence="1 2">
    <name type="scientific">Sinomicrobium weinanense</name>
    <dbReference type="NCBI Taxonomy" id="2842200"/>
    <lineage>
        <taxon>Bacteria</taxon>
        <taxon>Pseudomonadati</taxon>
        <taxon>Bacteroidota</taxon>
        <taxon>Flavobacteriia</taxon>
        <taxon>Flavobacteriales</taxon>
        <taxon>Flavobacteriaceae</taxon>
        <taxon>Sinomicrobium</taxon>
    </lineage>
</organism>
<gene>
    <name evidence="1" type="ORF">IBL28_17705</name>
</gene>
<dbReference type="RefSeq" id="WP_187966940.1">
    <property type="nucleotide sequence ID" value="NZ_JACVDC010000074.1"/>
</dbReference>